<feature type="chain" id="PRO_5005327976" evidence="1">
    <location>
        <begin position="22"/>
        <end position="115"/>
    </location>
</feature>
<dbReference type="Proteomes" id="UP000035681">
    <property type="component" value="Unplaced"/>
</dbReference>
<evidence type="ECO:0000313" key="4">
    <source>
        <dbReference type="WBParaSite" id="TCONS_00015003.p1"/>
    </source>
</evidence>
<reference evidence="3" key="1">
    <citation type="submission" date="2015-08" db="UniProtKB">
        <authorList>
            <consortium name="WormBaseParasite"/>
        </authorList>
    </citation>
    <scope>IDENTIFICATION</scope>
</reference>
<protein>
    <submittedName>
        <fullName evidence="3">Exported protein</fullName>
    </submittedName>
    <submittedName>
        <fullName evidence="4">Leuk-A4-hydro_C domain-containing protein</fullName>
    </submittedName>
</protein>
<evidence type="ECO:0000256" key="1">
    <source>
        <dbReference type="SAM" id="SignalP"/>
    </source>
</evidence>
<feature type="signal peptide" evidence="1">
    <location>
        <begin position="1"/>
        <end position="21"/>
    </location>
</feature>
<keyword evidence="2" id="KW-1185">Reference proteome</keyword>
<dbReference type="AlphaFoldDB" id="A0A0K0EG60"/>
<dbReference type="WBParaSite" id="SSTP_0000847000.1">
    <property type="protein sequence ID" value="SSTP_0000847000.1"/>
    <property type="gene ID" value="SSTP_0000847000"/>
</dbReference>
<evidence type="ECO:0000313" key="2">
    <source>
        <dbReference type="Proteomes" id="UP000035681"/>
    </source>
</evidence>
<sequence>MFNSLLFKNLLIAALICLSVTFKLNNLSSENNKEIIKRDTNDTSNNRYIGYKGVLPVNSNKPNNINNNNDTVTLSPNNYDNSTLNYGNDTVDIIIYEEYDSFLSPFVGILPVGLN</sequence>
<name>A0A0K0EG60_STRER</name>
<dbReference type="WBParaSite" id="TCONS_00015003.p1">
    <property type="protein sequence ID" value="TCONS_00015003.p1"/>
    <property type="gene ID" value="XLOC_010216"/>
</dbReference>
<proteinExistence type="predicted"/>
<keyword evidence="1" id="KW-0732">Signal</keyword>
<accession>A0A0K0EG60</accession>
<organism evidence="3">
    <name type="scientific">Strongyloides stercoralis</name>
    <name type="common">Threadworm</name>
    <dbReference type="NCBI Taxonomy" id="6248"/>
    <lineage>
        <taxon>Eukaryota</taxon>
        <taxon>Metazoa</taxon>
        <taxon>Ecdysozoa</taxon>
        <taxon>Nematoda</taxon>
        <taxon>Chromadorea</taxon>
        <taxon>Rhabditida</taxon>
        <taxon>Tylenchina</taxon>
        <taxon>Panagrolaimomorpha</taxon>
        <taxon>Strongyloidoidea</taxon>
        <taxon>Strongyloididae</taxon>
        <taxon>Strongyloides</taxon>
    </lineage>
</organism>
<evidence type="ECO:0000313" key="3">
    <source>
        <dbReference type="WBParaSite" id="SSTP_0000847000.1"/>
    </source>
</evidence>